<comment type="caution">
    <text evidence="1">The sequence shown here is derived from an EMBL/GenBank/DDBJ whole genome shotgun (WGS) entry which is preliminary data.</text>
</comment>
<sequence>MHSNSPASQQLYTTQSHLIERERYSWILLTGHHDYSIPSGHCWGHQRHKGQQGSLIRAGHSHDPHWLVHPQHCAIELGLLYTASILITQCCPVEEPDHRSIHLPTSLLHILACHCHQVVHKLLSALLQVLCPVEKDLGTVKSSPFVPAWLSLASCLHCIPHILPDKYILLTN</sequence>
<accession>A0A5B7IAK9</accession>
<name>A0A5B7IAK9_PORTR</name>
<keyword evidence="2" id="KW-1185">Reference proteome</keyword>
<protein>
    <submittedName>
        <fullName evidence="1">Uncharacterized protein</fullName>
    </submittedName>
</protein>
<gene>
    <name evidence="1" type="ORF">E2C01_073035</name>
</gene>
<dbReference type="EMBL" id="VSRR010048718">
    <property type="protein sequence ID" value="MPC78547.1"/>
    <property type="molecule type" value="Genomic_DNA"/>
</dbReference>
<dbReference type="AlphaFoldDB" id="A0A5B7IAK9"/>
<evidence type="ECO:0000313" key="2">
    <source>
        <dbReference type="Proteomes" id="UP000324222"/>
    </source>
</evidence>
<evidence type="ECO:0000313" key="1">
    <source>
        <dbReference type="EMBL" id="MPC78547.1"/>
    </source>
</evidence>
<dbReference type="Proteomes" id="UP000324222">
    <property type="component" value="Unassembled WGS sequence"/>
</dbReference>
<reference evidence="1 2" key="1">
    <citation type="submission" date="2019-05" db="EMBL/GenBank/DDBJ databases">
        <title>Another draft genome of Portunus trituberculatus and its Hox gene families provides insights of decapod evolution.</title>
        <authorList>
            <person name="Jeong J.-H."/>
            <person name="Song I."/>
            <person name="Kim S."/>
            <person name="Choi T."/>
            <person name="Kim D."/>
            <person name="Ryu S."/>
            <person name="Kim W."/>
        </authorList>
    </citation>
    <scope>NUCLEOTIDE SEQUENCE [LARGE SCALE GENOMIC DNA]</scope>
    <source>
        <tissue evidence="1">Muscle</tissue>
    </source>
</reference>
<organism evidence="1 2">
    <name type="scientific">Portunus trituberculatus</name>
    <name type="common">Swimming crab</name>
    <name type="synonym">Neptunus trituberculatus</name>
    <dbReference type="NCBI Taxonomy" id="210409"/>
    <lineage>
        <taxon>Eukaryota</taxon>
        <taxon>Metazoa</taxon>
        <taxon>Ecdysozoa</taxon>
        <taxon>Arthropoda</taxon>
        <taxon>Crustacea</taxon>
        <taxon>Multicrustacea</taxon>
        <taxon>Malacostraca</taxon>
        <taxon>Eumalacostraca</taxon>
        <taxon>Eucarida</taxon>
        <taxon>Decapoda</taxon>
        <taxon>Pleocyemata</taxon>
        <taxon>Brachyura</taxon>
        <taxon>Eubrachyura</taxon>
        <taxon>Portunoidea</taxon>
        <taxon>Portunidae</taxon>
        <taxon>Portuninae</taxon>
        <taxon>Portunus</taxon>
    </lineage>
</organism>
<proteinExistence type="predicted"/>